<organism evidence="8 9">
    <name type="scientific">Sphingobacterium psychroaquaticum</name>
    <dbReference type="NCBI Taxonomy" id="561061"/>
    <lineage>
        <taxon>Bacteria</taxon>
        <taxon>Pseudomonadati</taxon>
        <taxon>Bacteroidota</taxon>
        <taxon>Sphingobacteriia</taxon>
        <taxon>Sphingobacteriales</taxon>
        <taxon>Sphingobacteriaceae</taxon>
        <taxon>Sphingobacterium</taxon>
    </lineage>
</organism>
<dbReference type="Gene3D" id="1.10.1740.10">
    <property type="match status" value="1"/>
</dbReference>
<dbReference type="OrthoDB" id="655312at2"/>
<feature type="domain" description="RNA polymerase sigma-70 region 2" evidence="6">
    <location>
        <begin position="26"/>
        <end position="91"/>
    </location>
</feature>
<dbReference type="AlphaFoldDB" id="A0A1X7J161"/>
<sequence>MGTGKINRSVLSLFTEGDKEAFEFIYRECSALIYRRLVYILKDTEDAKEVLQAVFVKLWIGRESIDTERNFEHYLYRMADSMAIDLIRRNTGSNAIFNTLFTEHDLISESMEDQYVRREDWSILEEAIEQLPPQQKLTFRLCKLEGKSYDEVSKLLNISTSTISNHLVAATKTLRQFTAKYHKELKIILLWWILKEI</sequence>
<evidence type="ECO:0000256" key="5">
    <source>
        <dbReference type="ARBA" id="ARBA00023163"/>
    </source>
</evidence>
<feature type="domain" description="RNA polymerase sigma factor 70 region 4 type 2" evidence="7">
    <location>
        <begin position="123"/>
        <end position="173"/>
    </location>
</feature>
<comment type="similarity">
    <text evidence="1">Belongs to the sigma-70 factor family. ECF subfamily.</text>
</comment>
<dbReference type="InterPro" id="IPR036388">
    <property type="entry name" value="WH-like_DNA-bd_sf"/>
</dbReference>
<keyword evidence="5" id="KW-0804">Transcription</keyword>
<evidence type="ECO:0000313" key="9">
    <source>
        <dbReference type="Proteomes" id="UP000192980"/>
    </source>
</evidence>
<dbReference type="SUPFAM" id="SSF88946">
    <property type="entry name" value="Sigma2 domain of RNA polymerase sigma factors"/>
    <property type="match status" value="1"/>
</dbReference>
<evidence type="ECO:0000256" key="3">
    <source>
        <dbReference type="ARBA" id="ARBA00023082"/>
    </source>
</evidence>
<dbReference type="Proteomes" id="UP000192980">
    <property type="component" value="Unassembled WGS sequence"/>
</dbReference>
<dbReference type="InterPro" id="IPR007627">
    <property type="entry name" value="RNA_pol_sigma70_r2"/>
</dbReference>
<dbReference type="InterPro" id="IPR013325">
    <property type="entry name" value="RNA_pol_sigma_r2"/>
</dbReference>
<evidence type="ECO:0000313" key="8">
    <source>
        <dbReference type="EMBL" id="SMG21238.1"/>
    </source>
</evidence>
<reference evidence="8 9" key="1">
    <citation type="submission" date="2017-04" db="EMBL/GenBank/DDBJ databases">
        <authorList>
            <person name="Afonso C.L."/>
            <person name="Miller P.J."/>
            <person name="Scott M.A."/>
            <person name="Spackman E."/>
            <person name="Goraichik I."/>
            <person name="Dimitrov K.M."/>
            <person name="Suarez D.L."/>
            <person name="Swayne D.E."/>
        </authorList>
    </citation>
    <scope>NUCLEOTIDE SEQUENCE [LARGE SCALE GENOMIC DNA]</scope>
    <source>
        <strain evidence="8 9">DSM 22418</strain>
    </source>
</reference>
<evidence type="ECO:0000256" key="2">
    <source>
        <dbReference type="ARBA" id="ARBA00023015"/>
    </source>
</evidence>
<keyword evidence="9" id="KW-1185">Reference proteome</keyword>
<evidence type="ECO:0000256" key="4">
    <source>
        <dbReference type="ARBA" id="ARBA00023125"/>
    </source>
</evidence>
<evidence type="ECO:0000256" key="1">
    <source>
        <dbReference type="ARBA" id="ARBA00010641"/>
    </source>
</evidence>
<dbReference type="InterPro" id="IPR013249">
    <property type="entry name" value="RNA_pol_sigma70_r4_t2"/>
</dbReference>
<dbReference type="RefSeq" id="WP_159451823.1">
    <property type="nucleotide sequence ID" value="NZ_FXAU01000002.1"/>
</dbReference>
<dbReference type="InterPro" id="IPR014284">
    <property type="entry name" value="RNA_pol_sigma-70_dom"/>
</dbReference>
<dbReference type="NCBIfam" id="TIGR02937">
    <property type="entry name" value="sigma70-ECF"/>
    <property type="match status" value="1"/>
</dbReference>
<keyword evidence="4" id="KW-0238">DNA-binding</keyword>
<dbReference type="InterPro" id="IPR013324">
    <property type="entry name" value="RNA_pol_sigma_r3/r4-like"/>
</dbReference>
<dbReference type="GO" id="GO:0006352">
    <property type="term" value="P:DNA-templated transcription initiation"/>
    <property type="evidence" value="ECO:0007669"/>
    <property type="project" value="InterPro"/>
</dbReference>
<dbReference type="STRING" id="561061.SAMN05660862_1329"/>
<dbReference type="Gene3D" id="1.10.10.10">
    <property type="entry name" value="Winged helix-like DNA-binding domain superfamily/Winged helix DNA-binding domain"/>
    <property type="match status" value="1"/>
</dbReference>
<gene>
    <name evidence="8" type="ORF">SAMN05660862_1329</name>
</gene>
<evidence type="ECO:0000259" key="7">
    <source>
        <dbReference type="Pfam" id="PF08281"/>
    </source>
</evidence>
<proteinExistence type="inferred from homology"/>
<dbReference type="GO" id="GO:0003677">
    <property type="term" value="F:DNA binding"/>
    <property type="evidence" value="ECO:0007669"/>
    <property type="project" value="UniProtKB-KW"/>
</dbReference>
<keyword evidence="2" id="KW-0805">Transcription regulation</keyword>
<dbReference type="CDD" id="cd06171">
    <property type="entry name" value="Sigma70_r4"/>
    <property type="match status" value="1"/>
</dbReference>
<dbReference type="PANTHER" id="PTHR43133:SF8">
    <property type="entry name" value="RNA POLYMERASE SIGMA FACTOR HI_1459-RELATED"/>
    <property type="match status" value="1"/>
</dbReference>
<dbReference type="InterPro" id="IPR039425">
    <property type="entry name" value="RNA_pol_sigma-70-like"/>
</dbReference>
<dbReference type="SUPFAM" id="SSF88659">
    <property type="entry name" value="Sigma3 and sigma4 domains of RNA polymerase sigma factors"/>
    <property type="match status" value="1"/>
</dbReference>
<evidence type="ECO:0000259" key="6">
    <source>
        <dbReference type="Pfam" id="PF04542"/>
    </source>
</evidence>
<protein>
    <submittedName>
        <fullName evidence="8">RNA polymerase sigma-70 factor, ECF subfamily</fullName>
    </submittedName>
</protein>
<accession>A0A1X7J161</accession>
<dbReference type="EMBL" id="FXAU01000002">
    <property type="protein sequence ID" value="SMG21238.1"/>
    <property type="molecule type" value="Genomic_DNA"/>
</dbReference>
<name>A0A1X7J161_9SPHI</name>
<dbReference type="Pfam" id="PF04542">
    <property type="entry name" value="Sigma70_r2"/>
    <property type="match status" value="1"/>
</dbReference>
<dbReference type="Pfam" id="PF08281">
    <property type="entry name" value="Sigma70_r4_2"/>
    <property type="match status" value="1"/>
</dbReference>
<dbReference type="GO" id="GO:0016987">
    <property type="term" value="F:sigma factor activity"/>
    <property type="evidence" value="ECO:0007669"/>
    <property type="project" value="UniProtKB-KW"/>
</dbReference>
<dbReference type="PANTHER" id="PTHR43133">
    <property type="entry name" value="RNA POLYMERASE ECF-TYPE SIGMA FACTO"/>
    <property type="match status" value="1"/>
</dbReference>
<keyword evidence="3" id="KW-0731">Sigma factor</keyword>